<keyword evidence="2" id="KW-0808">Transferase</keyword>
<keyword evidence="1" id="KW-0328">Glycosyltransferase</keyword>
<dbReference type="GO" id="GO:0016757">
    <property type="term" value="F:glycosyltransferase activity"/>
    <property type="evidence" value="ECO:0007669"/>
    <property type="project" value="UniProtKB-KW"/>
</dbReference>
<name>A0A7K1TFX1_9BACT</name>
<evidence type="ECO:0008006" key="6">
    <source>
        <dbReference type="Google" id="ProtNLM"/>
    </source>
</evidence>
<evidence type="ECO:0000256" key="3">
    <source>
        <dbReference type="ARBA" id="ARBA00022723"/>
    </source>
</evidence>
<dbReference type="CDD" id="cd04194">
    <property type="entry name" value="GT8_A4GalT_like"/>
    <property type="match status" value="1"/>
</dbReference>
<dbReference type="Pfam" id="PF01501">
    <property type="entry name" value="Glyco_transf_8"/>
    <property type="match status" value="1"/>
</dbReference>
<dbReference type="InterPro" id="IPR029044">
    <property type="entry name" value="Nucleotide-diphossugar_trans"/>
</dbReference>
<dbReference type="AlphaFoldDB" id="A0A7K1TFX1"/>
<protein>
    <recommendedName>
        <fullName evidence="6">Glycosyltransferase family 8 protein</fullName>
    </recommendedName>
</protein>
<organism evidence="4 5">
    <name type="scientific">Hymenobacter ginkgonis</name>
    <dbReference type="NCBI Taxonomy" id="2682976"/>
    <lineage>
        <taxon>Bacteria</taxon>
        <taxon>Pseudomonadati</taxon>
        <taxon>Bacteroidota</taxon>
        <taxon>Cytophagia</taxon>
        <taxon>Cytophagales</taxon>
        <taxon>Hymenobacteraceae</taxon>
        <taxon>Hymenobacter</taxon>
    </lineage>
</organism>
<dbReference type="PANTHER" id="PTHR13778:SF47">
    <property type="entry name" value="LIPOPOLYSACCHARIDE 1,3-GALACTOSYLTRANSFERASE"/>
    <property type="match status" value="1"/>
</dbReference>
<sequence length="319" mass="36795">MHHTDSTTKHLAAAFDHNYLTPFYVLLTSIFANNSGVNFHIHAIASGVSTQDREEIQRFVKQHGAAISFYVLNPEAVAGLVLPKHLYFTEAAYYRLFFPALVPDSVEKLLYLDTDIVVVGSLAALYDTPLHGYPVGAVAEVRATKNRPDLGIYEIGTYFNSGVMLLNIPEWRRQRITEKALQFIRDFPEKIIWVDQDALNVVLANNYVKLDERHNVIPFDIPRYLLRAQHQQFLQDKTLIHYTLKQHKPWLITCQNKFRYLYHQYLAQSPRSHEKGYKNTQLTLHTVKTLIWVRTFEFLLTIPKMDSILTLLLGKGKGV</sequence>
<gene>
    <name evidence="4" type="ORF">GO988_13250</name>
</gene>
<dbReference type="GO" id="GO:0046872">
    <property type="term" value="F:metal ion binding"/>
    <property type="evidence" value="ECO:0007669"/>
    <property type="project" value="UniProtKB-KW"/>
</dbReference>
<dbReference type="RefSeq" id="WP_157566170.1">
    <property type="nucleotide sequence ID" value="NZ_WQKZ01000003.1"/>
</dbReference>
<dbReference type="PANTHER" id="PTHR13778">
    <property type="entry name" value="GLYCOSYLTRANSFERASE 8 DOMAIN-CONTAINING PROTEIN"/>
    <property type="match status" value="1"/>
</dbReference>
<accession>A0A7K1TFX1</accession>
<proteinExistence type="predicted"/>
<evidence type="ECO:0000313" key="5">
    <source>
        <dbReference type="Proteomes" id="UP000441336"/>
    </source>
</evidence>
<dbReference type="Proteomes" id="UP000441336">
    <property type="component" value="Unassembled WGS sequence"/>
</dbReference>
<dbReference type="EMBL" id="WQKZ01000003">
    <property type="protein sequence ID" value="MVN77296.1"/>
    <property type="molecule type" value="Genomic_DNA"/>
</dbReference>
<dbReference type="Gene3D" id="3.90.550.10">
    <property type="entry name" value="Spore Coat Polysaccharide Biosynthesis Protein SpsA, Chain A"/>
    <property type="match status" value="1"/>
</dbReference>
<dbReference type="InterPro" id="IPR050748">
    <property type="entry name" value="Glycosyltrans_8_dom-fam"/>
</dbReference>
<reference evidence="4 5" key="1">
    <citation type="submission" date="2019-12" db="EMBL/GenBank/DDBJ databases">
        <title>Hymenobacter sp. HMF4947 Genome sequencing and assembly.</title>
        <authorList>
            <person name="Kang H."/>
            <person name="Cha I."/>
            <person name="Kim H."/>
            <person name="Joh K."/>
        </authorList>
    </citation>
    <scope>NUCLEOTIDE SEQUENCE [LARGE SCALE GENOMIC DNA]</scope>
    <source>
        <strain evidence="4 5">HMF4947</strain>
    </source>
</reference>
<evidence type="ECO:0000256" key="1">
    <source>
        <dbReference type="ARBA" id="ARBA00022676"/>
    </source>
</evidence>
<dbReference type="SUPFAM" id="SSF53448">
    <property type="entry name" value="Nucleotide-diphospho-sugar transferases"/>
    <property type="match status" value="1"/>
</dbReference>
<evidence type="ECO:0000256" key="2">
    <source>
        <dbReference type="ARBA" id="ARBA00022679"/>
    </source>
</evidence>
<evidence type="ECO:0000313" key="4">
    <source>
        <dbReference type="EMBL" id="MVN77296.1"/>
    </source>
</evidence>
<keyword evidence="3" id="KW-0479">Metal-binding</keyword>
<comment type="caution">
    <text evidence="4">The sequence shown here is derived from an EMBL/GenBank/DDBJ whole genome shotgun (WGS) entry which is preliminary data.</text>
</comment>
<dbReference type="InterPro" id="IPR002495">
    <property type="entry name" value="Glyco_trans_8"/>
</dbReference>
<keyword evidence="5" id="KW-1185">Reference proteome</keyword>